<keyword evidence="2" id="KW-0378">Hydrolase</keyword>
<dbReference type="EC" id="3.5.2.9" evidence="2"/>
<dbReference type="PANTHER" id="PTHR11365">
    <property type="entry name" value="5-OXOPROLINASE RELATED"/>
    <property type="match status" value="1"/>
</dbReference>
<dbReference type="OrthoDB" id="102473at2"/>
<evidence type="ECO:0000313" key="2">
    <source>
        <dbReference type="EMBL" id="CUS02994.2"/>
    </source>
</evidence>
<dbReference type="RefSeq" id="WP_095042546.1">
    <property type="nucleotide sequence ID" value="NZ_LN890655.1"/>
</dbReference>
<keyword evidence="3" id="KW-1185">Reference proteome</keyword>
<organism evidence="2 3">
    <name type="scientific">Candidatus Promineifilum breve</name>
    <dbReference type="NCBI Taxonomy" id="1806508"/>
    <lineage>
        <taxon>Bacteria</taxon>
        <taxon>Bacillati</taxon>
        <taxon>Chloroflexota</taxon>
        <taxon>Ardenticatenia</taxon>
        <taxon>Candidatus Promineifilales</taxon>
        <taxon>Candidatus Promineifilaceae</taxon>
        <taxon>Candidatus Promineifilum</taxon>
    </lineage>
</organism>
<dbReference type="GO" id="GO:0006749">
    <property type="term" value="P:glutathione metabolic process"/>
    <property type="evidence" value="ECO:0007669"/>
    <property type="project" value="TreeGrafter"/>
</dbReference>
<feature type="domain" description="Hydantoinase B/oxoprolinase" evidence="1">
    <location>
        <begin position="2"/>
        <end position="550"/>
    </location>
</feature>
<dbReference type="Proteomes" id="UP000215027">
    <property type="component" value="Chromosome I"/>
</dbReference>
<accession>A0A160T0J5</accession>
<dbReference type="PANTHER" id="PTHR11365:SF23">
    <property type="entry name" value="HYPOTHETICAL 5-OXOPROLINASE (EUROFUNG)-RELATED"/>
    <property type="match status" value="1"/>
</dbReference>
<dbReference type="EMBL" id="LN890655">
    <property type="protein sequence ID" value="CUS02994.2"/>
    <property type="molecule type" value="Genomic_DNA"/>
</dbReference>
<dbReference type="GO" id="GO:0017168">
    <property type="term" value="F:5-oxoprolinase (ATP-hydrolyzing) activity"/>
    <property type="evidence" value="ECO:0007669"/>
    <property type="project" value="UniProtKB-EC"/>
</dbReference>
<dbReference type="GO" id="GO:0005829">
    <property type="term" value="C:cytosol"/>
    <property type="evidence" value="ECO:0007669"/>
    <property type="project" value="TreeGrafter"/>
</dbReference>
<name>A0A160T0J5_9CHLR</name>
<dbReference type="KEGG" id="pbf:CFX0092_A1116"/>
<proteinExistence type="predicted"/>
<gene>
    <name evidence="2" type="ORF">CFX0092_A1116</name>
</gene>
<dbReference type="InterPro" id="IPR045079">
    <property type="entry name" value="Oxoprolinase-like"/>
</dbReference>
<evidence type="ECO:0000313" key="3">
    <source>
        <dbReference type="Proteomes" id="UP000215027"/>
    </source>
</evidence>
<reference evidence="2" key="1">
    <citation type="submission" date="2016-01" db="EMBL/GenBank/DDBJ databases">
        <authorList>
            <person name="Mcilroy J.S."/>
            <person name="Karst M S."/>
            <person name="Albertsen M."/>
        </authorList>
    </citation>
    <scope>NUCLEOTIDE SEQUENCE</scope>
    <source>
        <strain evidence="2">Cfx-K</strain>
    </source>
</reference>
<dbReference type="InterPro" id="IPR003692">
    <property type="entry name" value="Hydantoinase_B"/>
</dbReference>
<dbReference type="Pfam" id="PF02538">
    <property type="entry name" value="Hydantoinase_B"/>
    <property type="match status" value="1"/>
</dbReference>
<dbReference type="AlphaFoldDB" id="A0A160T0J5"/>
<sequence length="559" mass="58094">MDAATLTIFNHLFASVAEEMGVTLGRAAYSPNIKERLDYSCAVFLAGEPPRLLAQAAHIPVHLGAMPASVRAAVAHCASFRPGDVVILNDPYLGGNHLPDITLVSPVFFSGQWSVVSGQPTHSPLPTDHYFLVASRAHHADVGGMSPGSMPLSTELYQEGIIIPPIKLIDGGARNEAVWQLILRNVRTPWERDGDLAAQLAAHATGAARLAEIVGRYGLGETLAQADALIAYAESLTRAAIRLIPNGVYPFTDTLDDDGQSADPVPIQVVVTVEDDQLTADFAGTAAAVAGNLNAVPAIVESAVAYCLRCVALALLAADLPMNDGAFAPLAVRIPPGSLLDPPPPHAVAAGNVETSQRVVDVVFGALAAALPHLIPAAGQGTMNNLTFGSLVGRVGNPTPDGRVTNPPYAYYETIGGGAGAGPAAGGASGIHVHMSNTRNTPVEALEAAYPIRVEAYSLRAGSGGRGVHHGGDGLIRAIRFLAPATVTITSERRRRGPYGLNGGEPGAPGRNVLIRQEETTELPGKATFTVEPGDVIRIETPGGGGWGIPQRSLETSEV</sequence>
<protein>
    <submittedName>
        <fullName evidence="2">5-oxoprolinase (5-oxo-L-prolinase) (Pyroglutamase) (5-OPase)</fullName>
        <ecNumber evidence="2">3.5.2.9</ecNumber>
    </submittedName>
</protein>
<evidence type="ECO:0000259" key="1">
    <source>
        <dbReference type="Pfam" id="PF02538"/>
    </source>
</evidence>